<dbReference type="Gene3D" id="3.50.7.10">
    <property type="entry name" value="GroEL"/>
    <property type="match status" value="1"/>
</dbReference>
<dbReference type="HOGENOM" id="CLU_485763_0_0_1"/>
<evidence type="ECO:0000256" key="1">
    <source>
        <dbReference type="ARBA" id="ARBA00006607"/>
    </source>
</evidence>
<proteinExistence type="inferred from homology"/>
<dbReference type="InterPro" id="IPR001844">
    <property type="entry name" value="Cpn60/GroEL"/>
</dbReference>
<name>I2H785_HENB6</name>
<sequence>MLRTSKVYTNLLQLSAIRSITTLQTPIHNLSNVETINSLTKSITLLDDILNSSSHNKTLLYKSKYKRTPESLSSQESTRLEHVVKNFLIDQQKNEITSSIKEQLSNPENRLSQLGLQFFLECNRGNLTPLSTTLSRYILEGIRKNPTTDTIKHIHLSIEMIRKFIKDNRVTNIKPKQIDILIKKLSNSQKDFDTIQQILKPIDYKIYSDTSIIFQKGKTREDSITISDGYQFPTGIIQGNEPYLRSIDIPKKKLLSFNDKPLLTLVYDGSLVDARYILPAINYATRESKSLLLIINGNCSGDAINAISIHNNKNKRQNIDSKVIVMKYDESSFNGISIQENSKLLEFLKLPKGIESIYSPTFSPTIPSKVSSRDYFGELKSMKCTVGEAILFNDIKLNHDCSKLDNFLKKTITVNLGGDSQFEINRRIESMDNLVNNFLLNGLKDGFVPSHGNFIIKSNSFVTTGENKRPKTFKNNLLFDALISALAIPSKNALINSQGLNSIQVAEMSMKTSVFDGFFNACLSHEDHALQDVRQLGILEPWNKMDETLYNVSTMIRLLYSCSTIISGIFEKPKKR</sequence>
<dbReference type="GO" id="GO:0005743">
    <property type="term" value="C:mitochondrial inner membrane"/>
    <property type="evidence" value="ECO:0007669"/>
    <property type="project" value="EnsemblFungi"/>
</dbReference>
<dbReference type="Proteomes" id="UP000002866">
    <property type="component" value="Chromosome 7"/>
</dbReference>
<dbReference type="AlphaFoldDB" id="I2H785"/>
<dbReference type="GO" id="GO:0042026">
    <property type="term" value="P:protein refolding"/>
    <property type="evidence" value="ECO:0007669"/>
    <property type="project" value="InterPro"/>
</dbReference>
<protein>
    <recommendedName>
        <fullName evidence="5">Mitochondrial chaperone TCM62</fullName>
    </recommendedName>
</protein>
<evidence type="ECO:0000256" key="2">
    <source>
        <dbReference type="ARBA" id="ARBA00023186"/>
    </source>
</evidence>
<dbReference type="InterPro" id="IPR027409">
    <property type="entry name" value="GroEL-like_apical_dom_sf"/>
</dbReference>
<dbReference type="OMA" id="PSKMCAD"/>
<dbReference type="OrthoDB" id="4056908at2759"/>
<evidence type="ECO:0008006" key="5">
    <source>
        <dbReference type="Google" id="ProtNLM"/>
    </source>
</evidence>
<dbReference type="InParanoid" id="I2H785"/>
<dbReference type="GO" id="GO:0034553">
    <property type="term" value="P:mitochondrial respiratory chain complex II assembly"/>
    <property type="evidence" value="ECO:0007669"/>
    <property type="project" value="EnsemblFungi"/>
</dbReference>
<dbReference type="EMBL" id="HE806322">
    <property type="protein sequence ID" value="CCH62237.1"/>
    <property type="molecule type" value="Genomic_DNA"/>
</dbReference>
<dbReference type="GeneID" id="14497369"/>
<dbReference type="FunCoup" id="I2H785">
    <property type="interactions" value="126"/>
</dbReference>
<evidence type="ECO:0000313" key="3">
    <source>
        <dbReference type="EMBL" id="CCH62237.1"/>
    </source>
</evidence>
<accession>I2H785</accession>
<comment type="similarity">
    <text evidence="1">Belongs to the chaperonin (HSP60) family.</text>
</comment>
<dbReference type="GO" id="GO:0140662">
    <property type="term" value="F:ATP-dependent protein folding chaperone"/>
    <property type="evidence" value="ECO:0007669"/>
    <property type="project" value="InterPro"/>
</dbReference>
<keyword evidence="2" id="KW-0143">Chaperone</keyword>
<dbReference type="KEGG" id="tbl:TBLA_0G03000"/>
<reference evidence="3 4" key="1">
    <citation type="journal article" date="2011" name="Proc. Natl. Acad. Sci. U.S.A.">
        <title>Evolutionary erosion of yeast sex chromosomes by mating-type switching accidents.</title>
        <authorList>
            <person name="Gordon J.L."/>
            <person name="Armisen D."/>
            <person name="Proux-Wera E."/>
            <person name="Oheigeartaigh S.S."/>
            <person name="Byrne K.P."/>
            <person name="Wolfe K.H."/>
        </authorList>
    </citation>
    <scope>NUCLEOTIDE SEQUENCE [LARGE SCALE GENOMIC DNA]</scope>
    <source>
        <strain evidence="4">ATCC 34711 / CBS 6284 / DSM 70876 / NBRC 10599 / NRRL Y-10934 / UCD 77-7</strain>
    </source>
</reference>
<dbReference type="RefSeq" id="XP_004181756.1">
    <property type="nucleotide sequence ID" value="XM_004181708.1"/>
</dbReference>
<evidence type="ECO:0000313" key="4">
    <source>
        <dbReference type="Proteomes" id="UP000002866"/>
    </source>
</evidence>
<keyword evidence="4" id="KW-1185">Reference proteome</keyword>
<dbReference type="PANTHER" id="PTHR45633">
    <property type="entry name" value="60 KDA HEAT SHOCK PROTEIN, MITOCHONDRIAL"/>
    <property type="match status" value="1"/>
</dbReference>
<dbReference type="STRING" id="1071380.I2H785"/>
<gene>
    <name evidence="3" type="primary">TBLA0G03000</name>
    <name evidence="3" type="ORF">TBLA_0G03000</name>
</gene>
<dbReference type="eggNOG" id="KOG0356">
    <property type="taxonomic scope" value="Eukaryota"/>
</dbReference>
<organism evidence="3 4">
    <name type="scientific">Henningerozyma blattae (strain ATCC 34711 / CBS 6284 / DSM 70876 / NBRC 10599 / NRRL Y-10934 / UCD 77-7)</name>
    <name type="common">Yeast</name>
    <name type="synonym">Tetrapisispora blattae</name>
    <dbReference type="NCBI Taxonomy" id="1071380"/>
    <lineage>
        <taxon>Eukaryota</taxon>
        <taxon>Fungi</taxon>
        <taxon>Dikarya</taxon>
        <taxon>Ascomycota</taxon>
        <taxon>Saccharomycotina</taxon>
        <taxon>Saccharomycetes</taxon>
        <taxon>Saccharomycetales</taxon>
        <taxon>Saccharomycetaceae</taxon>
        <taxon>Henningerozyma</taxon>
    </lineage>
</organism>